<dbReference type="InterPro" id="IPR008949">
    <property type="entry name" value="Isoprenoid_synthase_dom_sf"/>
</dbReference>
<sequence>KIHSIEDFLVLRRRTAASEPEIFMGALHEEIPHEIFQDGLLQTMFSLAIDLVGIHNDLYSYNFERARGLHGHNLVTVVMKEKGLNIQGAFDHVAEVLNHIADEFTRH</sequence>
<dbReference type="AlphaFoldDB" id="A0A0C9ULD0"/>
<organism evidence="1 2">
    <name type="scientific">Sphaerobolus stellatus (strain SS14)</name>
    <dbReference type="NCBI Taxonomy" id="990650"/>
    <lineage>
        <taxon>Eukaryota</taxon>
        <taxon>Fungi</taxon>
        <taxon>Dikarya</taxon>
        <taxon>Basidiomycota</taxon>
        <taxon>Agaricomycotina</taxon>
        <taxon>Agaricomycetes</taxon>
        <taxon>Phallomycetidae</taxon>
        <taxon>Geastrales</taxon>
        <taxon>Sphaerobolaceae</taxon>
        <taxon>Sphaerobolus</taxon>
    </lineage>
</organism>
<evidence type="ECO:0008006" key="3">
    <source>
        <dbReference type="Google" id="ProtNLM"/>
    </source>
</evidence>
<feature type="non-terminal residue" evidence="1">
    <location>
        <position position="1"/>
    </location>
</feature>
<reference evidence="1 2" key="1">
    <citation type="submission" date="2014-06" db="EMBL/GenBank/DDBJ databases">
        <title>Evolutionary Origins and Diversification of the Mycorrhizal Mutualists.</title>
        <authorList>
            <consortium name="DOE Joint Genome Institute"/>
            <consortium name="Mycorrhizal Genomics Consortium"/>
            <person name="Kohler A."/>
            <person name="Kuo A."/>
            <person name="Nagy L.G."/>
            <person name="Floudas D."/>
            <person name="Copeland A."/>
            <person name="Barry K.W."/>
            <person name="Cichocki N."/>
            <person name="Veneault-Fourrey C."/>
            <person name="LaButti K."/>
            <person name="Lindquist E.A."/>
            <person name="Lipzen A."/>
            <person name="Lundell T."/>
            <person name="Morin E."/>
            <person name="Murat C."/>
            <person name="Riley R."/>
            <person name="Ohm R."/>
            <person name="Sun H."/>
            <person name="Tunlid A."/>
            <person name="Henrissat B."/>
            <person name="Grigoriev I.V."/>
            <person name="Hibbett D.S."/>
            <person name="Martin F."/>
        </authorList>
    </citation>
    <scope>NUCLEOTIDE SEQUENCE [LARGE SCALE GENOMIC DNA]</scope>
    <source>
        <strain evidence="1 2">SS14</strain>
    </source>
</reference>
<evidence type="ECO:0000313" key="1">
    <source>
        <dbReference type="EMBL" id="KIJ26050.1"/>
    </source>
</evidence>
<evidence type="ECO:0000313" key="2">
    <source>
        <dbReference type="Proteomes" id="UP000054279"/>
    </source>
</evidence>
<dbReference type="HOGENOM" id="CLU_154983_0_0_1"/>
<name>A0A0C9ULD0_SPHS4</name>
<dbReference type="Pfam" id="PF19086">
    <property type="entry name" value="Terpene_syn_C_2"/>
    <property type="match status" value="1"/>
</dbReference>
<dbReference type="OrthoDB" id="6486656at2759"/>
<accession>A0A0C9ULD0</accession>
<keyword evidence="2" id="KW-1185">Reference proteome</keyword>
<dbReference type="Gene3D" id="1.10.600.10">
    <property type="entry name" value="Farnesyl Diphosphate Synthase"/>
    <property type="match status" value="1"/>
</dbReference>
<dbReference type="Proteomes" id="UP000054279">
    <property type="component" value="Unassembled WGS sequence"/>
</dbReference>
<dbReference type="EMBL" id="KN837386">
    <property type="protein sequence ID" value="KIJ26050.1"/>
    <property type="molecule type" value="Genomic_DNA"/>
</dbReference>
<gene>
    <name evidence="1" type="ORF">M422DRAFT_192665</name>
</gene>
<dbReference type="SUPFAM" id="SSF48576">
    <property type="entry name" value="Terpenoid synthases"/>
    <property type="match status" value="1"/>
</dbReference>
<proteinExistence type="predicted"/>
<protein>
    <recommendedName>
        <fullName evidence="3">Terpene synthase</fullName>
    </recommendedName>
</protein>